<organism evidence="1 2">
    <name type="scientific">Parabacteroides merdae</name>
    <dbReference type="NCBI Taxonomy" id="46503"/>
    <lineage>
        <taxon>Bacteria</taxon>
        <taxon>Pseudomonadati</taxon>
        <taxon>Bacteroidota</taxon>
        <taxon>Bacteroidia</taxon>
        <taxon>Bacteroidales</taxon>
        <taxon>Tannerellaceae</taxon>
        <taxon>Parabacteroides</taxon>
    </lineage>
</organism>
<dbReference type="Proteomes" id="UP000261088">
    <property type="component" value="Unassembled WGS sequence"/>
</dbReference>
<evidence type="ECO:0008006" key="3">
    <source>
        <dbReference type="Google" id="ProtNLM"/>
    </source>
</evidence>
<proteinExistence type="predicted"/>
<gene>
    <name evidence="1" type="ORF">DXB61_07695</name>
</gene>
<dbReference type="EMBL" id="QSUP01000007">
    <property type="protein sequence ID" value="RGN52121.1"/>
    <property type="molecule type" value="Genomic_DNA"/>
</dbReference>
<dbReference type="InterPro" id="IPR029035">
    <property type="entry name" value="DHS-like_NAD/FAD-binding_dom"/>
</dbReference>
<accession>A0AB37LV50</accession>
<sequence length="409" mass="47576">MSSAEYTSGRNVGILIQNTNMKKRKKIVLLLGAGFPVAWGAPFSKDILDRIIEDKEYMYDSNTTWGKFIFDTLKSFYEEEDGVTVNFETVIAASESIMNYVIASTNENRNSYNTSFTPAVNVLIDSIQQKLNEISDKLEKRRHFYSIYKHFVDIVIQLIKGYDEKACTAEYKLLNERLNEFIESLLNKKYSVKIYTTNYDAMIPQILSKRKIYMGEHLLSDYSIVYKADYLRNKDSHLSYFYLHGSIYWTFKFVENKYRVVKSTITGEVQSLTAQGGNPSENLIFSPIIVGYTKTQRSLMNPFNIGFTNFANDCNDCNKLLTIGYSFSDPHINSIIQTNVDFNKVRLACIGFVERFEGSSEYTKIDYFIRRLYKKNEDESWFNSINNNFVAYKKGFSNFIENRDNWTKI</sequence>
<dbReference type="Pfam" id="PF13289">
    <property type="entry name" value="SIR2_2"/>
    <property type="match status" value="1"/>
</dbReference>
<comment type="caution">
    <text evidence="1">The sequence shown here is derived from an EMBL/GenBank/DDBJ whole genome shotgun (WGS) entry which is preliminary data.</text>
</comment>
<dbReference type="SUPFAM" id="SSF52467">
    <property type="entry name" value="DHS-like NAD/FAD-binding domain"/>
    <property type="match status" value="1"/>
</dbReference>
<protein>
    <recommendedName>
        <fullName evidence="3">SIR2-like domain-containing protein</fullName>
    </recommendedName>
</protein>
<evidence type="ECO:0000313" key="1">
    <source>
        <dbReference type="EMBL" id="RGN52121.1"/>
    </source>
</evidence>
<reference evidence="1 2" key="1">
    <citation type="submission" date="2018-08" db="EMBL/GenBank/DDBJ databases">
        <title>A genome reference for cultivated species of the human gut microbiota.</title>
        <authorList>
            <person name="Zou Y."/>
            <person name="Xue W."/>
            <person name="Luo G."/>
        </authorList>
    </citation>
    <scope>NUCLEOTIDE SEQUENCE [LARGE SCALE GENOMIC DNA]</scope>
    <source>
        <strain evidence="1 2">OM05-11AA</strain>
    </source>
</reference>
<name>A0AB37LV50_9BACT</name>
<dbReference type="AlphaFoldDB" id="A0AB37LV50"/>
<evidence type="ECO:0000313" key="2">
    <source>
        <dbReference type="Proteomes" id="UP000261088"/>
    </source>
</evidence>